<dbReference type="Proteomes" id="UP000267029">
    <property type="component" value="Unassembled WGS sequence"/>
</dbReference>
<dbReference type="EMBL" id="UXSR01005180">
    <property type="protein sequence ID" value="VDD79108.1"/>
    <property type="molecule type" value="Genomic_DNA"/>
</dbReference>
<reference evidence="3" key="1">
    <citation type="submission" date="2017-02" db="UniProtKB">
        <authorList>
            <consortium name="WormBaseParasite"/>
        </authorList>
    </citation>
    <scope>IDENTIFICATION</scope>
</reference>
<name>A0A0R3UDV8_MESCO</name>
<proteinExistence type="predicted"/>
<dbReference type="AlphaFoldDB" id="A0A0R3UDV8"/>
<protein>
    <submittedName>
        <fullName evidence="3">Transmembrane protein</fullName>
    </submittedName>
</protein>
<keyword evidence="2" id="KW-1185">Reference proteome</keyword>
<accession>A0A0R3UDV8</accession>
<reference evidence="1 2" key="2">
    <citation type="submission" date="2018-10" db="EMBL/GenBank/DDBJ databases">
        <authorList>
            <consortium name="Pathogen Informatics"/>
        </authorList>
    </citation>
    <scope>NUCLEOTIDE SEQUENCE [LARGE SCALE GENOMIC DNA]</scope>
</reference>
<evidence type="ECO:0000313" key="3">
    <source>
        <dbReference type="WBParaSite" id="MCOS_0000511001-mRNA-1"/>
    </source>
</evidence>
<dbReference type="WBParaSite" id="MCOS_0000511001-mRNA-1">
    <property type="protein sequence ID" value="MCOS_0000511001-mRNA-1"/>
    <property type="gene ID" value="MCOS_0000511001"/>
</dbReference>
<gene>
    <name evidence="1" type="ORF">MCOS_LOCUS5111</name>
</gene>
<evidence type="ECO:0000313" key="2">
    <source>
        <dbReference type="Proteomes" id="UP000267029"/>
    </source>
</evidence>
<evidence type="ECO:0000313" key="1">
    <source>
        <dbReference type="EMBL" id="VDD79108.1"/>
    </source>
</evidence>
<sequence length="124" mass="14222">MEETVFVASPRYNIPSSWVVKSAVNSRKAVVTTTLVALPLVFFHIGSTRFRCPTAAIPGLCWLLQSKSKNLSTYMVYTCRQQKPPESEARPYMHLSRRSRVPCVWAARLRNIYRLCSSYLHELV</sequence>
<organism evidence="3">
    <name type="scientific">Mesocestoides corti</name>
    <name type="common">Flatworm</name>
    <dbReference type="NCBI Taxonomy" id="53468"/>
    <lineage>
        <taxon>Eukaryota</taxon>
        <taxon>Metazoa</taxon>
        <taxon>Spiralia</taxon>
        <taxon>Lophotrochozoa</taxon>
        <taxon>Platyhelminthes</taxon>
        <taxon>Cestoda</taxon>
        <taxon>Eucestoda</taxon>
        <taxon>Cyclophyllidea</taxon>
        <taxon>Mesocestoididae</taxon>
        <taxon>Mesocestoides</taxon>
    </lineage>
</organism>